<comment type="caution">
    <text evidence="1">The sequence shown here is derived from an EMBL/GenBank/DDBJ whole genome shotgun (WGS) entry which is preliminary data.</text>
</comment>
<name>A0ACB8BU22_9AGAM</name>
<reference evidence="1" key="1">
    <citation type="journal article" date="2021" name="New Phytol.">
        <title>Evolutionary innovations through gain and loss of genes in the ectomycorrhizal Boletales.</title>
        <authorList>
            <person name="Wu G."/>
            <person name="Miyauchi S."/>
            <person name="Morin E."/>
            <person name="Kuo A."/>
            <person name="Drula E."/>
            <person name="Varga T."/>
            <person name="Kohler A."/>
            <person name="Feng B."/>
            <person name="Cao Y."/>
            <person name="Lipzen A."/>
            <person name="Daum C."/>
            <person name="Hundley H."/>
            <person name="Pangilinan J."/>
            <person name="Johnson J."/>
            <person name="Barry K."/>
            <person name="LaButti K."/>
            <person name="Ng V."/>
            <person name="Ahrendt S."/>
            <person name="Min B."/>
            <person name="Choi I.G."/>
            <person name="Park H."/>
            <person name="Plett J.M."/>
            <person name="Magnuson J."/>
            <person name="Spatafora J.W."/>
            <person name="Nagy L.G."/>
            <person name="Henrissat B."/>
            <person name="Grigoriev I.V."/>
            <person name="Yang Z.L."/>
            <person name="Xu J."/>
            <person name="Martin F.M."/>
        </authorList>
    </citation>
    <scope>NUCLEOTIDE SEQUENCE</scope>
    <source>
        <strain evidence="1">KUC20120723A-06</strain>
    </source>
</reference>
<dbReference type="Proteomes" id="UP000790709">
    <property type="component" value="Unassembled WGS sequence"/>
</dbReference>
<accession>A0ACB8BU22</accession>
<keyword evidence="2" id="KW-1185">Reference proteome</keyword>
<dbReference type="EMBL" id="MU266347">
    <property type="protein sequence ID" value="KAH7928932.1"/>
    <property type="molecule type" value="Genomic_DNA"/>
</dbReference>
<gene>
    <name evidence="1" type="ORF">BV22DRAFT_166530</name>
</gene>
<protein>
    <submittedName>
        <fullName evidence="1">Uncharacterized protein</fullName>
    </submittedName>
</protein>
<evidence type="ECO:0000313" key="1">
    <source>
        <dbReference type="EMBL" id="KAH7928932.1"/>
    </source>
</evidence>
<evidence type="ECO:0000313" key="2">
    <source>
        <dbReference type="Proteomes" id="UP000790709"/>
    </source>
</evidence>
<organism evidence="1 2">
    <name type="scientific">Leucogyrophana mollusca</name>
    <dbReference type="NCBI Taxonomy" id="85980"/>
    <lineage>
        <taxon>Eukaryota</taxon>
        <taxon>Fungi</taxon>
        <taxon>Dikarya</taxon>
        <taxon>Basidiomycota</taxon>
        <taxon>Agaricomycotina</taxon>
        <taxon>Agaricomycetes</taxon>
        <taxon>Agaricomycetidae</taxon>
        <taxon>Boletales</taxon>
        <taxon>Boletales incertae sedis</taxon>
        <taxon>Leucogyrophana</taxon>
    </lineage>
</organism>
<sequence length="317" mass="35569">MHPIQLTGITYFRTILQEVRMLLRRIRSLTAVKSSRSETDLVTVPNIVIFGETGVGKSSLVNLIAARKVARTSSSATGCTLDAKKHIVEINKHRFCLYDTVGLNEPSLGENGYLLAIEKAYRLITDLESTGGIRLLLFCMRGGRITAAAQHNYRLFFEILCDRKVPIALVITNLENEPSVEGWWEKNEKQFEKFGMQNVGHACVVADPGLDHVYQTKYDESRTRIHNLLLSQATGPSWKAERGTWLVRVAAMLRYWVFQRSPDSMPGYEALSQKLVRRCGFAWDEADYIAQKIIGTKESSYTSLVRAASPTGSTGSF</sequence>
<proteinExistence type="predicted"/>